<evidence type="ECO:0000313" key="1">
    <source>
        <dbReference type="EMBL" id="CDY55915.1"/>
    </source>
</evidence>
<dbReference type="Proteomes" id="UP000028999">
    <property type="component" value="Unassembled WGS sequence"/>
</dbReference>
<proteinExistence type="predicted"/>
<sequence length="28" mass="3221">MISFRLLRALGIPKNSVRNYTEAEIRDG</sequence>
<reference evidence="1 2" key="1">
    <citation type="journal article" date="2014" name="Science">
        <title>Plant genetics. Early allopolyploid evolution in the post-Neolithic Brassica napus oilseed genome.</title>
        <authorList>
            <person name="Chalhoub B."/>
            <person name="Denoeud F."/>
            <person name="Liu S."/>
            <person name="Parkin I.A."/>
            <person name="Tang H."/>
            <person name="Wang X."/>
            <person name="Chiquet J."/>
            <person name="Belcram H."/>
            <person name="Tong C."/>
            <person name="Samans B."/>
            <person name="Correa M."/>
            <person name="Da Silva C."/>
            <person name="Just J."/>
            <person name="Falentin C."/>
            <person name="Koh C.S."/>
            <person name="Le Clainche I."/>
            <person name="Bernard M."/>
            <person name="Bento P."/>
            <person name="Noel B."/>
            <person name="Labadie K."/>
            <person name="Alberti A."/>
            <person name="Charles M."/>
            <person name="Arnaud D."/>
            <person name="Guo H."/>
            <person name="Daviaud C."/>
            <person name="Alamery S."/>
            <person name="Jabbari K."/>
            <person name="Zhao M."/>
            <person name="Edger P.P."/>
            <person name="Chelaifa H."/>
            <person name="Tack D."/>
            <person name="Lassalle G."/>
            <person name="Mestiri I."/>
            <person name="Schnel N."/>
            <person name="Le Paslier M.C."/>
            <person name="Fan G."/>
            <person name="Renault V."/>
            <person name="Bayer P.E."/>
            <person name="Golicz A.A."/>
            <person name="Manoli S."/>
            <person name="Lee T.H."/>
            <person name="Thi V.H."/>
            <person name="Chalabi S."/>
            <person name="Hu Q."/>
            <person name="Fan C."/>
            <person name="Tollenaere R."/>
            <person name="Lu Y."/>
            <person name="Battail C."/>
            <person name="Shen J."/>
            <person name="Sidebottom C.H."/>
            <person name="Wang X."/>
            <person name="Canaguier A."/>
            <person name="Chauveau A."/>
            <person name="Berard A."/>
            <person name="Deniot G."/>
            <person name="Guan M."/>
            <person name="Liu Z."/>
            <person name="Sun F."/>
            <person name="Lim Y.P."/>
            <person name="Lyons E."/>
            <person name="Town C.D."/>
            <person name="Bancroft I."/>
            <person name="Wang X."/>
            <person name="Meng J."/>
            <person name="Ma J."/>
            <person name="Pires J.C."/>
            <person name="King G.J."/>
            <person name="Brunel D."/>
            <person name="Delourme R."/>
            <person name="Renard M."/>
            <person name="Aury J.M."/>
            <person name="Adams K.L."/>
            <person name="Batley J."/>
            <person name="Snowdon R.J."/>
            <person name="Tost J."/>
            <person name="Edwards D."/>
            <person name="Zhou Y."/>
            <person name="Hua W."/>
            <person name="Sharpe A.G."/>
            <person name="Paterson A.H."/>
            <person name="Guan C."/>
            <person name="Wincker P."/>
        </authorList>
    </citation>
    <scope>NUCLEOTIDE SEQUENCE [LARGE SCALE GENOMIC DNA]</scope>
    <source>
        <strain evidence="2">cv. Darmor-bzh</strain>
    </source>
</reference>
<keyword evidence="2" id="KW-1185">Reference proteome</keyword>
<dbReference type="EMBL" id="LK033439">
    <property type="protein sequence ID" value="CDY55915.1"/>
    <property type="molecule type" value="Genomic_DNA"/>
</dbReference>
<organism evidence="1 2">
    <name type="scientific">Brassica napus</name>
    <name type="common">Rape</name>
    <dbReference type="NCBI Taxonomy" id="3708"/>
    <lineage>
        <taxon>Eukaryota</taxon>
        <taxon>Viridiplantae</taxon>
        <taxon>Streptophyta</taxon>
        <taxon>Embryophyta</taxon>
        <taxon>Tracheophyta</taxon>
        <taxon>Spermatophyta</taxon>
        <taxon>Magnoliopsida</taxon>
        <taxon>eudicotyledons</taxon>
        <taxon>Gunneridae</taxon>
        <taxon>Pentapetalae</taxon>
        <taxon>rosids</taxon>
        <taxon>malvids</taxon>
        <taxon>Brassicales</taxon>
        <taxon>Brassicaceae</taxon>
        <taxon>Brassiceae</taxon>
        <taxon>Brassica</taxon>
    </lineage>
</organism>
<dbReference type="Gramene" id="CDY55915">
    <property type="protein sequence ID" value="CDY55915"/>
    <property type="gene ID" value="GSBRNA2T00017516001"/>
</dbReference>
<evidence type="ECO:0000313" key="2">
    <source>
        <dbReference type="Proteomes" id="UP000028999"/>
    </source>
</evidence>
<name>A0A078IZG0_BRANA</name>
<accession>A0A078IZG0</accession>
<gene>
    <name evidence="1" type="primary">BnaC01g44690D</name>
    <name evidence="1" type="ORF">GSBRNA2T00017516001</name>
</gene>
<protein>
    <submittedName>
        <fullName evidence="1">BnaC01g44690D protein</fullName>
    </submittedName>
</protein>
<dbReference type="AlphaFoldDB" id="A0A078IZG0"/>
<dbReference type="PaxDb" id="3708-A0A078IZG0"/>